<evidence type="ECO:0000256" key="2">
    <source>
        <dbReference type="ARBA" id="ARBA00022679"/>
    </source>
</evidence>
<dbReference type="EMBL" id="CP147251">
    <property type="protein sequence ID" value="WYJ77390.1"/>
    <property type="molecule type" value="Genomic_DNA"/>
</dbReference>
<dbReference type="GO" id="GO:0016757">
    <property type="term" value="F:glycosyltransferase activity"/>
    <property type="evidence" value="ECO:0007669"/>
    <property type="project" value="UniProtKB-KW"/>
</dbReference>
<dbReference type="Pfam" id="PF00591">
    <property type="entry name" value="Glycos_transf_3"/>
    <property type="match status" value="1"/>
</dbReference>
<dbReference type="PANTHER" id="PTHR43285">
    <property type="entry name" value="ANTHRANILATE PHOSPHORIBOSYLTRANSFERASE"/>
    <property type="match status" value="1"/>
</dbReference>
<feature type="domain" description="Glycosyl transferase family 3" evidence="5">
    <location>
        <begin position="83"/>
        <end position="319"/>
    </location>
</feature>
<dbReference type="InterPro" id="IPR005940">
    <property type="entry name" value="Anthranilate_Pribosyl_Tfrase"/>
</dbReference>
<keyword evidence="4" id="KW-0057">Aromatic amino acid biosynthesis</keyword>
<evidence type="ECO:0000256" key="3">
    <source>
        <dbReference type="ARBA" id="ARBA00022822"/>
    </source>
</evidence>
<reference evidence="6 7" key="2">
    <citation type="submission" date="2024-03" db="EMBL/GenBank/DDBJ databases">
        <title>The Genome Sequence of Enterococcus sp. DIV2402.</title>
        <authorList>
            <consortium name="The Broad Institute Genomics Platform"/>
            <consortium name="The Broad Institute Microbial Omics Core"/>
            <consortium name="The Broad Institute Genomic Center for Infectious Diseases"/>
            <person name="Earl A."/>
            <person name="Manson A."/>
            <person name="Gilmore M."/>
            <person name="Schwartman J."/>
            <person name="Shea T."/>
            <person name="Abouelleil A."/>
            <person name="Cao P."/>
            <person name="Chapman S."/>
            <person name="Cusick C."/>
            <person name="Young S."/>
            <person name="Neafsey D."/>
            <person name="Nusbaum C."/>
            <person name="Birren B."/>
        </authorList>
    </citation>
    <scope>NUCLEOTIDE SEQUENCE [LARGE SCALE GENOMIC DNA]</scope>
    <source>
        <strain evidence="6 7">DIV2402</strain>
    </source>
</reference>
<keyword evidence="3" id="KW-0822">Tryptophan biosynthesis</keyword>
<accession>A0ABZ2SQV8</accession>
<dbReference type="InterPro" id="IPR035902">
    <property type="entry name" value="Nuc_phospho_transferase"/>
</dbReference>
<sequence length="340" mass="37769">MYPSKNTEKKSISEYDLRKIITLLLVNNDLKNVDNFLSAFLTGISYIDLSASNISSLVDEILLLDNYIPYENDLKDIKNIICVAGSGKKYHKTLNITTLAAILASGLGAKVVKPVSNGVTSKLGSEELLTSLKITAYSDINDIYDQLSKYNISFVSIEKNIPTFDEIYGGRQLTISPLSHVLPGLMSPIKCDHIYYGLSSDEHSKSFELFKKYGIPGNISVVCSNYSGGFIDELILSPKSKLSMMKSDNKVDVLNILDQISDRMDPMNIRSLSNEKKNIKYILQTIDSGIINDYTKTIALNAAGILITSNIYSNLAEAYLISLNYIKDLNLSKKIKDLQK</sequence>
<keyword evidence="2" id="KW-0808">Transferase</keyword>
<dbReference type="InterPro" id="IPR000312">
    <property type="entry name" value="Glycosyl_Trfase_fam3"/>
</dbReference>
<evidence type="ECO:0000313" key="7">
    <source>
        <dbReference type="Proteomes" id="UP000664701"/>
    </source>
</evidence>
<dbReference type="SUPFAM" id="SSF52418">
    <property type="entry name" value="Nucleoside phosphorylase/phosphoribosyltransferase catalytic domain"/>
    <property type="match status" value="1"/>
</dbReference>
<evidence type="ECO:0000256" key="1">
    <source>
        <dbReference type="ARBA" id="ARBA00022676"/>
    </source>
</evidence>
<name>A0ABZ2SQV8_9ENTE</name>
<evidence type="ECO:0000259" key="5">
    <source>
        <dbReference type="Pfam" id="PF00591"/>
    </source>
</evidence>
<dbReference type="RefSeq" id="WP_207940475.1">
    <property type="nucleotide sequence ID" value="NZ_CP147251.1"/>
</dbReference>
<proteinExistence type="predicted"/>
<evidence type="ECO:0000256" key="4">
    <source>
        <dbReference type="ARBA" id="ARBA00023141"/>
    </source>
</evidence>
<keyword evidence="7" id="KW-1185">Reference proteome</keyword>
<keyword evidence="3" id="KW-0028">Amino-acid biosynthesis</keyword>
<keyword evidence="1 6" id="KW-0328">Glycosyltransferase</keyword>
<dbReference type="Proteomes" id="UP000664701">
    <property type="component" value="Chromosome"/>
</dbReference>
<dbReference type="PANTHER" id="PTHR43285:SF2">
    <property type="entry name" value="ANTHRANILATE PHOSPHORIBOSYLTRANSFERASE"/>
    <property type="match status" value="1"/>
</dbReference>
<protein>
    <submittedName>
        <fullName evidence="6">Anthranilate phosphoribosyltransferase</fullName>
    </submittedName>
</protein>
<gene>
    <name evidence="6" type="ORF">DOK78_002028</name>
</gene>
<organism evidence="6 7">
    <name type="scientific">Candidatus Enterococcus lowellii</name>
    <dbReference type="NCBI Taxonomy" id="2230877"/>
    <lineage>
        <taxon>Bacteria</taxon>
        <taxon>Bacillati</taxon>
        <taxon>Bacillota</taxon>
        <taxon>Bacilli</taxon>
        <taxon>Lactobacillales</taxon>
        <taxon>Enterococcaceae</taxon>
        <taxon>Enterococcus</taxon>
    </lineage>
</organism>
<evidence type="ECO:0000313" key="6">
    <source>
        <dbReference type="EMBL" id="WYJ77390.1"/>
    </source>
</evidence>
<dbReference type="Gene3D" id="3.40.1030.10">
    <property type="entry name" value="Nucleoside phosphorylase/phosphoribosyltransferase catalytic domain"/>
    <property type="match status" value="1"/>
</dbReference>
<reference evidence="6 7" key="1">
    <citation type="submission" date="2021-03" db="EMBL/GenBank/DDBJ databases">
        <authorList>
            <person name="Gilmore M.S."/>
            <person name="Schwartzman J."/>
            <person name="Van Tyne D."/>
            <person name="Martin M."/>
            <person name="Earl A.M."/>
            <person name="Manson A.L."/>
            <person name="Straub T."/>
            <person name="Salamzade R."/>
            <person name="Saavedra J."/>
            <person name="Lebreton F."/>
            <person name="Prichula J."/>
            <person name="Schaufler K."/>
            <person name="Gaca A."/>
            <person name="Sgardioli B."/>
            <person name="Wagenaar J."/>
            <person name="Strong T."/>
        </authorList>
    </citation>
    <scope>NUCLEOTIDE SEQUENCE [LARGE SCALE GENOMIC DNA]</scope>
    <source>
        <strain evidence="6 7">DIV2402</strain>
    </source>
</reference>